<comment type="caution">
    <text evidence="7">The sequence shown here is derived from an EMBL/GenBank/DDBJ whole genome shotgun (WGS) entry which is preliminary data.</text>
</comment>
<dbReference type="InterPro" id="IPR051119">
    <property type="entry name" value="Nematode_SR-like"/>
</dbReference>
<evidence type="ECO:0000256" key="4">
    <source>
        <dbReference type="ARBA" id="ARBA00022989"/>
    </source>
</evidence>
<gene>
    <name evidence="7" type="ORF">DdX_13297</name>
</gene>
<evidence type="ECO:0000256" key="6">
    <source>
        <dbReference type="RuleBase" id="RU280813"/>
    </source>
</evidence>
<keyword evidence="3 6" id="KW-0812">Transmembrane</keyword>
<dbReference type="Proteomes" id="UP001201812">
    <property type="component" value="Unassembled WGS sequence"/>
</dbReference>
<evidence type="ECO:0000256" key="3">
    <source>
        <dbReference type="ARBA" id="ARBA00022692"/>
    </source>
</evidence>
<protein>
    <recommendedName>
        <fullName evidence="6">Serpentine receptor class gamma</fullName>
    </recommendedName>
</protein>
<feature type="transmembrane region" description="Helical" evidence="6">
    <location>
        <begin position="48"/>
        <end position="67"/>
    </location>
</feature>
<comment type="caution">
    <text evidence="6">Lacks conserved residue(s) required for the propagation of feature annotation.</text>
</comment>
<dbReference type="GO" id="GO:0016020">
    <property type="term" value="C:membrane"/>
    <property type="evidence" value="ECO:0007669"/>
    <property type="project" value="UniProtKB-SubCell"/>
</dbReference>
<feature type="transmembrane region" description="Helical" evidence="6">
    <location>
        <begin position="12"/>
        <end position="36"/>
    </location>
</feature>
<accession>A0AAD4R2Z7</accession>
<reference evidence="7" key="1">
    <citation type="submission" date="2022-01" db="EMBL/GenBank/DDBJ databases">
        <title>Genome Sequence Resource for Two Populations of Ditylenchus destructor, the Migratory Endoparasitic Phytonematode.</title>
        <authorList>
            <person name="Zhang H."/>
            <person name="Lin R."/>
            <person name="Xie B."/>
        </authorList>
    </citation>
    <scope>NUCLEOTIDE SEQUENCE</scope>
    <source>
        <strain evidence="7">BazhouSP</strain>
    </source>
</reference>
<keyword evidence="8" id="KW-1185">Reference proteome</keyword>
<dbReference type="Pfam" id="PF02118">
    <property type="entry name" value="Srg"/>
    <property type="match status" value="1"/>
</dbReference>
<evidence type="ECO:0000313" key="7">
    <source>
        <dbReference type="EMBL" id="KAI1706066.1"/>
    </source>
</evidence>
<evidence type="ECO:0000313" key="8">
    <source>
        <dbReference type="Proteomes" id="UP001201812"/>
    </source>
</evidence>
<evidence type="ECO:0000256" key="2">
    <source>
        <dbReference type="ARBA" id="ARBA00005692"/>
    </source>
</evidence>
<dbReference type="EMBL" id="JAKKPZ010000051">
    <property type="protein sequence ID" value="KAI1706066.1"/>
    <property type="molecule type" value="Genomic_DNA"/>
</dbReference>
<dbReference type="AlphaFoldDB" id="A0AAD4R2Z7"/>
<keyword evidence="5 6" id="KW-0472">Membrane</keyword>
<dbReference type="InterPro" id="IPR000609">
    <property type="entry name" value="7TM_GPCR_serpentine_rcpt_Srg"/>
</dbReference>
<organism evidence="7 8">
    <name type="scientific">Ditylenchus destructor</name>
    <dbReference type="NCBI Taxonomy" id="166010"/>
    <lineage>
        <taxon>Eukaryota</taxon>
        <taxon>Metazoa</taxon>
        <taxon>Ecdysozoa</taxon>
        <taxon>Nematoda</taxon>
        <taxon>Chromadorea</taxon>
        <taxon>Rhabditida</taxon>
        <taxon>Tylenchina</taxon>
        <taxon>Tylenchomorpha</taxon>
        <taxon>Sphaerularioidea</taxon>
        <taxon>Anguinidae</taxon>
        <taxon>Anguininae</taxon>
        <taxon>Ditylenchus</taxon>
    </lineage>
</organism>
<dbReference type="GO" id="GO:0004888">
    <property type="term" value="F:transmembrane signaling receptor activity"/>
    <property type="evidence" value="ECO:0007669"/>
    <property type="project" value="InterPro"/>
</dbReference>
<sequence>MGATLSQWSYPPFIFSLIIGVPSMVLYTLEIGVLIFRNKNFSSAFFRLFIARFIYNFLNHFCSFFFARFGRVGLFLDLSESLPRWVLGVSFFFTYYSFHVDNISTFFILLNRLSLILFPINHMKFWKYFLPIALLTTFLLPLPFTYETVGYDFYVRRQNDNWTYTLDFHREPGKKILLYLFSGCREKDDSFLTTFNQYGWVNDVCTIAIPSWTLLWASSKVREEILKILFRKRRWPSPGGEGINVKFQQNSRNSYTITLNDNFYSAPEEIK</sequence>
<evidence type="ECO:0000256" key="1">
    <source>
        <dbReference type="ARBA" id="ARBA00004141"/>
    </source>
</evidence>
<feature type="transmembrane region" description="Helical" evidence="6">
    <location>
        <begin position="87"/>
        <end position="113"/>
    </location>
</feature>
<dbReference type="PANTHER" id="PTHR31627">
    <property type="entry name" value="SERPENTINE RECEPTOR CLASS GAMMA-RELATED"/>
    <property type="match status" value="1"/>
</dbReference>
<dbReference type="GO" id="GO:0007606">
    <property type="term" value="P:sensory perception of chemical stimulus"/>
    <property type="evidence" value="ECO:0007669"/>
    <property type="project" value="UniProtKB-UniRule"/>
</dbReference>
<comment type="subcellular location">
    <subcellularLocation>
        <location evidence="1">Membrane</location>
        <topology evidence="1">Multi-pass membrane protein</topology>
    </subcellularLocation>
</comment>
<proteinExistence type="inferred from homology"/>
<name>A0AAD4R2Z7_9BILA</name>
<keyword evidence="4 6" id="KW-1133">Transmembrane helix</keyword>
<feature type="transmembrane region" description="Helical" evidence="6">
    <location>
        <begin position="125"/>
        <end position="144"/>
    </location>
</feature>
<comment type="similarity">
    <text evidence="2 6">Belongs to the nematode receptor-like protein srg family.</text>
</comment>
<evidence type="ECO:0000256" key="5">
    <source>
        <dbReference type="ARBA" id="ARBA00023136"/>
    </source>
</evidence>